<proteinExistence type="predicted"/>
<organism evidence="2">
    <name type="scientific">viral metagenome</name>
    <dbReference type="NCBI Taxonomy" id="1070528"/>
    <lineage>
        <taxon>unclassified sequences</taxon>
        <taxon>metagenomes</taxon>
        <taxon>organismal metagenomes</taxon>
    </lineage>
</organism>
<accession>A0A6M3JBG4</accession>
<evidence type="ECO:0000256" key="1">
    <source>
        <dbReference type="SAM" id="MobiDB-lite"/>
    </source>
</evidence>
<protein>
    <submittedName>
        <fullName evidence="2">Putative ATPase domain containing protein</fullName>
    </submittedName>
</protein>
<reference evidence="2" key="1">
    <citation type="submission" date="2020-03" db="EMBL/GenBank/DDBJ databases">
        <title>The deep terrestrial virosphere.</title>
        <authorList>
            <person name="Holmfeldt K."/>
            <person name="Nilsson E."/>
            <person name="Simone D."/>
            <person name="Lopez-Fernandez M."/>
            <person name="Wu X."/>
            <person name="de Brujin I."/>
            <person name="Lundin D."/>
            <person name="Andersson A."/>
            <person name="Bertilsson S."/>
            <person name="Dopson M."/>
        </authorList>
    </citation>
    <scope>NUCLEOTIDE SEQUENCE</scope>
    <source>
        <strain evidence="2">MM415B00355</strain>
    </source>
</reference>
<dbReference type="Pfam" id="PF13479">
    <property type="entry name" value="AAA_24"/>
    <property type="match status" value="1"/>
</dbReference>
<sequence length="317" mass="33696">MAENERPDPKAAAPAAPTKKNPRAAPVPAGTPPAGGVKIEKGPAPAPTRATPPPAGALPNNSHPVASAGLLPTARTPMKTSFADLTILLYGSPKIGKSTFASRFPGALFLPTEPGLNHLEVFQAPADGSGIRSWTQFREILTEVARGGHPFRTLVLDTADNAYKLCSEWICGTYGVKHLDDLPSKKGYALANAEFERVVRKAAQLPYGLVLVSHAQEREFRDKGSGLKHDRTVTTLTGGCHRIVAGLSDMVLFATVVADTSDDGKAISYRRVLMTKPNLAYDAGDRTGTLPREIPLDYDAFASAYAEGLARKQDGTS</sequence>
<feature type="compositionally biased region" description="Low complexity" evidence="1">
    <location>
        <begin position="10"/>
        <end position="37"/>
    </location>
</feature>
<feature type="compositionally biased region" description="Pro residues" evidence="1">
    <location>
        <begin position="44"/>
        <end position="56"/>
    </location>
</feature>
<evidence type="ECO:0000313" key="2">
    <source>
        <dbReference type="EMBL" id="QJA66351.1"/>
    </source>
</evidence>
<dbReference type="EMBL" id="MT141553">
    <property type="protein sequence ID" value="QJA66351.1"/>
    <property type="molecule type" value="Genomic_DNA"/>
</dbReference>
<dbReference type="AlphaFoldDB" id="A0A6M3JBG4"/>
<feature type="region of interest" description="Disordered" evidence="1">
    <location>
        <begin position="1"/>
        <end position="59"/>
    </location>
</feature>
<name>A0A6M3JBG4_9ZZZZ</name>
<gene>
    <name evidence="2" type="ORF">MM415B00355_0051</name>
</gene>